<dbReference type="EMBL" id="PUIO01000021">
    <property type="protein sequence ID" value="PQP23401.1"/>
    <property type="molecule type" value="Genomic_DNA"/>
</dbReference>
<protein>
    <recommendedName>
        <fullName evidence="3">EthD domain-containing protein</fullName>
    </recommendedName>
</protein>
<proteinExistence type="predicted"/>
<sequence length="215" mass="23594">MYHYFYLAARNPAFSAQQFVDRWRRHAVIAAAAPEFFEPVQCYIQNDVLHDGLPGFPEVATGFDGLGEFFFENQEAKQPPPAHLSADNREIFGSTGLQRFGGSRKVLTGQGEGPYRVVRILVRPDGVSEQAMTEALRTSGTGLPGLGVAISTSTQPELDYDGVLTVWVADLMAAEKLLVSEEWKQATQRLATVADPTRSLTVIAREVVLKGRGPQ</sequence>
<dbReference type="RefSeq" id="WP_105416555.1">
    <property type="nucleotide sequence ID" value="NZ_PUIO01000021.1"/>
</dbReference>
<dbReference type="Proteomes" id="UP000239290">
    <property type="component" value="Unassembled WGS sequence"/>
</dbReference>
<evidence type="ECO:0000313" key="2">
    <source>
        <dbReference type="Proteomes" id="UP000239290"/>
    </source>
</evidence>
<dbReference type="AlphaFoldDB" id="A0A2S8J8K9"/>
<dbReference type="InterPro" id="IPR011008">
    <property type="entry name" value="Dimeric_a/b-barrel"/>
</dbReference>
<evidence type="ECO:0008006" key="3">
    <source>
        <dbReference type="Google" id="ProtNLM"/>
    </source>
</evidence>
<gene>
    <name evidence="1" type="ORF">C5613_18795</name>
</gene>
<dbReference type="Gene3D" id="3.30.70.100">
    <property type="match status" value="1"/>
</dbReference>
<reference evidence="2" key="1">
    <citation type="submission" date="2018-02" db="EMBL/GenBank/DDBJ databases">
        <title>Draft genome sequencing of Rhodococcus opacus KU647198.</title>
        <authorList>
            <person name="Zheng B.-X."/>
        </authorList>
    </citation>
    <scope>NUCLEOTIDE SEQUENCE [LARGE SCALE GENOMIC DNA]</scope>
    <source>
        <strain evidence="2">04-OD7</strain>
    </source>
</reference>
<name>A0A2S8J8K9_RHOOP</name>
<evidence type="ECO:0000313" key="1">
    <source>
        <dbReference type="EMBL" id="PQP23401.1"/>
    </source>
</evidence>
<organism evidence="1 2">
    <name type="scientific">Rhodococcus opacus</name>
    <name type="common">Nocardia opaca</name>
    <dbReference type="NCBI Taxonomy" id="37919"/>
    <lineage>
        <taxon>Bacteria</taxon>
        <taxon>Bacillati</taxon>
        <taxon>Actinomycetota</taxon>
        <taxon>Actinomycetes</taxon>
        <taxon>Mycobacteriales</taxon>
        <taxon>Nocardiaceae</taxon>
        <taxon>Rhodococcus</taxon>
    </lineage>
</organism>
<accession>A0A2S8J8K9</accession>
<dbReference type="SUPFAM" id="SSF54909">
    <property type="entry name" value="Dimeric alpha+beta barrel"/>
    <property type="match status" value="1"/>
</dbReference>
<comment type="caution">
    <text evidence="1">The sequence shown here is derived from an EMBL/GenBank/DDBJ whole genome shotgun (WGS) entry which is preliminary data.</text>
</comment>